<feature type="compositionally biased region" description="Low complexity" evidence="1">
    <location>
        <begin position="308"/>
        <end position="322"/>
    </location>
</feature>
<dbReference type="AlphaFoldDB" id="B0EBN5"/>
<dbReference type="Proteomes" id="UP000008076">
    <property type="component" value="Unassembled WGS sequence"/>
</dbReference>
<accession>B0EBN5</accession>
<name>B0EBN5_ENTDS</name>
<dbReference type="KEGG" id="edi:EDI_325240"/>
<evidence type="ECO:0008006" key="4">
    <source>
        <dbReference type="Google" id="ProtNLM"/>
    </source>
</evidence>
<keyword evidence="3" id="KW-1185">Reference proteome</keyword>
<dbReference type="VEuPathDB" id="AmoebaDB:EDI_325240"/>
<dbReference type="EMBL" id="DS548606">
    <property type="protein sequence ID" value="EDR28047.1"/>
    <property type="molecule type" value="Genomic_DNA"/>
</dbReference>
<proteinExistence type="predicted"/>
<organism evidence="3">
    <name type="scientific">Entamoeba dispar (strain ATCC PRA-260 / SAW760)</name>
    <dbReference type="NCBI Taxonomy" id="370354"/>
    <lineage>
        <taxon>Eukaryota</taxon>
        <taxon>Amoebozoa</taxon>
        <taxon>Evosea</taxon>
        <taxon>Archamoebae</taxon>
        <taxon>Mastigamoebida</taxon>
        <taxon>Entamoebidae</taxon>
        <taxon>Entamoeba</taxon>
    </lineage>
</organism>
<dbReference type="RefSeq" id="XP_001735729.1">
    <property type="nucleotide sequence ID" value="XM_001735677.1"/>
</dbReference>
<evidence type="ECO:0000256" key="1">
    <source>
        <dbReference type="SAM" id="MobiDB-lite"/>
    </source>
</evidence>
<feature type="compositionally biased region" description="Basic and acidic residues" evidence="1">
    <location>
        <begin position="206"/>
        <end position="216"/>
    </location>
</feature>
<evidence type="ECO:0000313" key="2">
    <source>
        <dbReference type="EMBL" id="EDR28047.1"/>
    </source>
</evidence>
<feature type="region of interest" description="Disordered" evidence="1">
    <location>
        <begin position="114"/>
        <end position="345"/>
    </location>
</feature>
<dbReference type="OMA" id="PAHNNTE"/>
<evidence type="ECO:0000313" key="3">
    <source>
        <dbReference type="Proteomes" id="UP000008076"/>
    </source>
</evidence>
<gene>
    <name evidence="2" type="ORF">EDI_325240</name>
</gene>
<feature type="compositionally biased region" description="Basic and acidic residues" evidence="1">
    <location>
        <begin position="230"/>
        <end position="282"/>
    </location>
</feature>
<feature type="compositionally biased region" description="Basic and acidic residues" evidence="1">
    <location>
        <begin position="131"/>
        <end position="177"/>
    </location>
</feature>
<dbReference type="eggNOG" id="ENOG502RD2J">
    <property type="taxonomic scope" value="Eukaryota"/>
</dbReference>
<reference evidence="3" key="1">
    <citation type="submission" date="2007-12" db="EMBL/GenBank/DDBJ databases">
        <title>Annotation of Entamoeba dispar SAW760.</title>
        <authorList>
            <person name="Lorenzi H."/>
            <person name="Inman J."/>
            <person name="Schobel S."/>
            <person name="Amedeo P."/>
            <person name="Caler E."/>
        </authorList>
    </citation>
    <scope>NUCLEOTIDE SEQUENCE [LARGE SCALE GENOMIC DNA]</scope>
    <source>
        <strain evidence="3">ATCC PRA-260 / SAW760</strain>
    </source>
</reference>
<protein>
    <recommendedName>
        <fullName evidence="4">RRM domain-containing protein</fullName>
    </recommendedName>
</protein>
<dbReference type="GeneID" id="5880692"/>
<sequence>MTDTHQSWIDMATETDVAIQQPIVEKVEETQKPQEMTYYKERYGESDYVLMFWNPSQPLEQWMIKDLLEGIDVKARGIRVGKTGKCYADFENAETLERVKELDGNSVGDIVITVSAVPPRDDSQKNSFNKPRRDGREPKEDGNEQRRRGRGNREGGSYRERKENQERKERGDGEERSHRGRGGYRNNYRNGEKRDYKPKYHYGNEQQKESTKEEVKSLGTSSQETPIDSKPIEHKTDIKEIPAHNNTEKKEERQQLPPREGRRYGERKEHTHGRREGGDQRRGGRGGKKQFHASEPIEWDNVKKVSHPVEQQPVVVKQEPQPNIQDDEGEWQEVKSKTQKKKGGK</sequence>
<dbReference type="OrthoDB" id="31520at2759"/>